<dbReference type="Proteomes" id="UP000184330">
    <property type="component" value="Unassembled WGS sequence"/>
</dbReference>
<dbReference type="PANTHER" id="PTHR14097">
    <property type="entry name" value="OXIDOREDUCTASE HTATIP2"/>
    <property type="match status" value="1"/>
</dbReference>
<dbReference type="OrthoDB" id="430436at2759"/>
<evidence type="ECO:0000256" key="6">
    <source>
        <dbReference type="ARBA" id="ARBA00023136"/>
    </source>
</evidence>
<comment type="subcellular location">
    <subcellularLocation>
        <location evidence="1">Mitochondrion outer membrane</location>
        <topology evidence="1">Peripheral membrane protein</topology>
    </subcellularLocation>
</comment>
<keyword evidence="6" id="KW-0472">Membrane</keyword>
<evidence type="ECO:0000256" key="2">
    <source>
        <dbReference type="ARBA" id="ARBA00006617"/>
    </source>
</evidence>
<protein>
    <submittedName>
        <fullName evidence="7">Related to FMP52 Found in Mitochondrial Proteome</fullName>
    </submittedName>
</protein>
<dbReference type="GO" id="GO:0051170">
    <property type="term" value="P:import into nucleus"/>
    <property type="evidence" value="ECO:0007669"/>
    <property type="project" value="TreeGrafter"/>
</dbReference>
<dbReference type="SUPFAM" id="SSF51735">
    <property type="entry name" value="NAD(P)-binding Rossmann-fold domains"/>
    <property type="match status" value="1"/>
</dbReference>
<evidence type="ECO:0000313" key="8">
    <source>
        <dbReference type="Proteomes" id="UP000184330"/>
    </source>
</evidence>
<dbReference type="GO" id="GO:0005741">
    <property type="term" value="C:mitochondrial outer membrane"/>
    <property type="evidence" value="ECO:0007669"/>
    <property type="project" value="UniProtKB-SubCell"/>
</dbReference>
<accession>A0A1L7WGR6</accession>
<keyword evidence="5" id="KW-0496">Mitochondrion</keyword>
<gene>
    <name evidence="7" type="ORF">PAC_01836</name>
</gene>
<organism evidence="7 8">
    <name type="scientific">Phialocephala subalpina</name>
    <dbReference type="NCBI Taxonomy" id="576137"/>
    <lineage>
        <taxon>Eukaryota</taxon>
        <taxon>Fungi</taxon>
        <taxon>Dikarya</taxon>
        <taxon>Ascomycota</taxon>
        <taxon>Pezizomycotina</taxon>
        <taxon>Leotiomycetes</taxon>
        <taxon>Helotiales</taxon>
        <taxon>Mollisiaceae</taxon>
        <taxon>Phialocephala</taxon>
        <taxon>Phialocephala fortinii species complex</taxon>
    </lineage>
</organism>
<evidence type="ECO:0000256" key="4">
    <source>
        <dbReference type="ARBA" id="ARBA00022946"/>
    </source>
</evidence>
<dbReference type="STRING" id="576137.A0A1L7WGR6"/>
<dbReference type="EMBL" id="FJOG01000002">
    <property type="protein sequence ID" value="CZR51959.1"/>
    <property type="molecule type" value="Genomic_DNA"/>
</dbReference>
<dbReference type="InterPro" id="IPR014843">
    <property type="entry name" value="Him1/Fmp52"/>
</dbReference>
<keyword evidence="3" id="KW-1000">Mitochondrion outer membrane</keyword>
<dbReference type="Pfam" id="PF08732">
    <property type="entry name" value="HIM1"/>
    <property type="match status" value="1"/>
</dbReference>
<keyword evidence="8" id="KW-1185">Reference proteome</keyword>
<evidence type="ECO:0000256" key="5">
    <source>
        <dbReference type="ARBA" id="ARBA00023128"/>
    </source>
</evidence>
<dbReference type="InterPro" id="IPR036291">
    <property type="entry name" value="NAD(P)-bd_dom_sf"/>
</dbReference>
<keyword evidence="4" id="KW-0809">Transit peptide</keyword>
<dbReference type="PANTHER" id="PTHR14097:SF7">
    <property type="entry name" value="OXIDOREDUCTASE HTATIP2"/>
    <property type="match status" value="1"/>
</dbReference>
<reference evidence="7 8" key="1">
    <citation type="submission" date="2016-03" db="EMBL/GenBank/DDBJ databases">
        <authorList>
            <person name="Ploux O."/>
        </authorList>
    </citation>
    <scope>NUCLEOTIDE SEQUENCE [LARGE SCALE GENOMIC DNA]</scope>
    <source>
        <strain evidence="7 8">UAMH 11012</strain>
    </source>
</reference>
<evidence type="ECO:0000313" key="7">
    <source>
        <dbReference type="EMBL" id="CZR51959.1"/>
    </source>
</evidence>
<evidence type="ECO:0000256" key="3">
    <source>
        <dbReference type="ARBA" id="ARBA00022787"/>
    </source>
</evidence>
<dbReference type="AlphaFoldDB" id="A0A1L7WGR6"/>
<dbReference type="FunFam" id="3.40.50.720:FF:000366">
    <property type="entry name" value="Protein FMP52, mitochondrial"/>
    <property type="match status" value="1"/>
</dbReference>
<proteinExistence type="inferred from homology"/>
<sequence length="227" mass="23731">MTSTAIVGSTGLVGSHILATLLSLPSISAVHSISRRAAASTDAKLHPLVGTDTAQWPIQLSAITPPPSILFSGLGTTKGAAGSFEAQRKIDYDLNLSLAQAAKSSGVKVYVLISSGGANSKSFIPYAKMKGELEDSVKALEFEHTVILRPGLLVGDRSESRLAEGVFRGVANVMGHVGLKDFWAQDADVVAKAAIAAGLQSLEGGKPKVWEIGQAEIIKLGRTEWKA</sequence>
<evidence type="ECO:0000256" key="1">
    <source>
        <dbReference type="ARBA" id="ARBA00004450"/>
    </source>
</evidence>
<dbReference type="Gene3D" id="3.40.50.720">
    <property type="entry name" value="NAD(P)-binding Rossmann-like Domain"/>
    <property type="match status" value="1"/>
</dbReference>
<comment type="similarity">
    <text evidence="2">Belongs to the FMP52 family.</text>
</comment>
<name>A0A1L7WGR6_9HELO</name>